<feature type="compositionally biased region" description="Polar residues" evidence="3">
    <location>
        <begin position="363"/>
        <end position="373"/>
    </location>
</feature>
<reference evidence="5 6" key="1">
    <citation type="submission" date="2018-11" db="EMBL/GenBank/DDBJ databases">
        <title>Whole genome sequence of Streptomyces paromomycinus NBRC 15454(T).</title>
        <authorList>
            <person name="Komaki H."/>
            <person name="Tamura T."/>
        </authorList>
    </citation>
    <scope>NUCLEOTIDE SEQUENCE [LARGE SCALE GENOMIC DNA]</scope>
    <source>
        <strain evidence="5 6">NBRC 15454</strain>
    </source>
</reference>
<dbReference type="Proteomes" id="UP000286746">
    <property type="component" value="Unassembled WGS sequence"/>
</dbReference>
<accession>A0A401VXS3</accession>
<dbReference type="GO" id="GO:0005829">
    <property type="term" value="C:cytosol"/>
    <property type="evidence" value="ECO:0007669"/>
    <property type="project" value="TreeGrafter"/>
</dbReference>
<dbReference type="GO" id="GO:0006260">
    <property type="term" value="P:DNA replication"/>
    <property type="evidence" value="ECO:0007669"/>
    <property type="project" value="UniProtKB-KW"/>
</dbReference>
<dbReference type="GO" id="GO:0003677">
    <property type="term" value="F:DNA binding"/>
    <property type="evidence" value="ECO:0007669"/>
    <property type="project" value="UniProtKB-KW"/>
</dbReference>
<keyword evidence="1" id="KW-0235">DNA replication</keyword>
<dbReference type="Pfam" id="PF00772">
    <property type="entry name" value="DnaB"/>
    <property type="match status" value="2"/>
</dbReference>
<dbReference type="AlphaFoldDB" id="A0A401VXS3"/>
<feature type="domain" description="DNA helicase DnaB-like N-terminal" evidence="4">
    <location>
        <begin position="26"/>
        <end position="124"/>
    </location>
</feature>
<dbReference type="InterPro" id="IPR016136">
    <property type="entry name" value="DNA_helicase_N/primase_C"/>
</dbReference>
<evidence type="ECO:0000259" key="4">
    <source>
        <dbReference type="Pfam" id="PF00772"/>
    </source>
</evidence>
<evidence type="ECO:0000256" key="2">
    <source>
        <dbReference type="ARBA" id="ARBA00023125"/>
    </source>
</evidence>
<dbReference type="RefSeq" id="WP_170251626.1">
    <property type="nucleotide sequence ID" value="NZ_BHZD01000001.1"/>
</dbReference>
<dbReference type="SUPFAM" id="SSF48024">
    <property type="entry name" value="N-terminal domain of DnaB helicase"/>
    <property type="match status" value="2"/>
</dbReference>
<feature type="region of interest" description="Disordered" evidence="3">
    <location>
        <begin position="173"/>
        <end position="196"/>
    </location>
</feature>
<dbReference type="GO" id="GO:0005524">
    <property type="term" value="F:ATP binding"/>
    <property type="evidence" value="ECO:0007669"/>
    <property type="project" value="InterPro"/>
</dbReference>
<keyword evidence="2" id="KW-0238">DNA-binding</keyword>
<gene>
    <name evidence="5" type="ORF">GKJPGBOP_01540</name>
</gene>
<proteinExistence type="predicted"/>
<sequence>MRHQPPAPEPDEATGLANAHPPAPVLYAEQALLGALLLEPARLDKLNHLAAEHFGDHAHGALYAAMRTAAVPAAAEHRKTPVWLRRVLDAARPQAPGLTASYLHTLVQRCPWPGHAAAYARMIQADHARRMLREHADRLAQAATDASLPGPTATVLAQCDALADALEALSGQFAPHPGSLPRTPQPPPTRRTAGEEALEEERALLACATARPSRLREMRWLQPEDFALPLHGQLFTCLTALVHRREPVDAVTVLWEAQHQHLLHAGFTPADLIDLLATPVGTPEHWGEKILRRALLAQAHTTALRIRAFTDDAANTPHQLATGSRRALADLTALRTRWQHATHAPATPRSPAVPRAGPRLRSTAASPTTRVSR</sequence>
<comment type="caution">
    <text evidence="5">The sequence shown here is derived from an EMBL/GenBank/DDBJ whole genome shotgun (WGS) entry which is preliminary data.</text>
</comment>
<feature type="domain" description="DNA helicase DnaB-like N-terminal" evidence="4">
    <location>
        <begin position="197"/>
        <end position="278"/>
    </location>
</feature>
<name>A0A401VXS3_STREY</name>
<dbReference type="Gene3D" id="1.10.860.10">
    <property type="entry name" value="DNAb Helicase, Chain A"/>
    <property type="match status" value="2"/>
</dbReference>
<evidence type="ECO:0000313" key="6">
    <source>
        <dbReference type="Proteomes" id="UP000286746"/>
    </source>
</evidence>
<evidence type="ECO:0000256" key="3">
    <source>
        <dbReference type="SAM" id="MobiDB-lite"/>
    </source>
</evidence>
<feature type="region of interest" description="Disordered" evidence="3">
    <location>
        <begin position="1"/>
        <end position="20"/>
    </location>
</feature>
<feature type="region of interest" description="Disordered" evidence="3">
    <location>
        <begin position="339"/>
        <end position="373"/>
    </location>
</feature>
<organism evidence="5 6">
    <name type="scientific">Streptomyces paromomycinus</name>
    <name type="common">Streptomyces rimosus subsp. paromomycinus</name>
    <dbReference type="NCBI Taxonomy" id="92743"/>
    <lineage>
        <taxon>Bacteria</taxon>
        <taxon>Bacillati</taxon>
        <taxon>Actinomycetota</taxon>
        <taxon>Actinomycetes</taxon>
        <taxon>Kitasatosporales</taxon>
        <taxon>Streptomycetaceae</taxon>
        <taxon>Streptomyces</taxon>
    </lineage>
</organism>
<dbReference type="InterPro" id="IPR036185">
    <property type="entry name" value="DNA_heli_DnaB-like_N_sf"/>
</dbReference>
<dbReference type="PANTHER" id="PTHR30153:SF2">
    <property type="entry name" value="REPLICATIVE DNA HELICASE"/>
    <property type="match status" value="1"/>
</dbReference>
<dbReference type="PANTHER" id="PTHR30153">
    <property type="entry name" value="REPLICATIVE DNA HELICASE DNAB"/>
    <property type="match status" value="1"/>
</dbReference>
<evidence type="ECO:0000256" key="1">
    <source>
        <dbReference type="ARBA" id="ARBA00022705"/>
    </source>
</evidence>
<dbReference type="InterPro" id="IPR007693">
    <property type="entry name" value="DNA_helicase_DnaB-like_N"/>
</dbReference>
<protein>
    <recommendedName>
        <fullName evidence="4">DNA helicase DnaB-like N-terminal domain-containing protein</fullName>
    </recommendedName>
</protein>
<evidence type="ECO:0000313" key="5">
    <source>
        <dbReference type="EMBL" id="GCD41883.1"/>
    </source>
</evidence>
<dbReference type="GO" id="GO:0003678">
    <property type="term" value="F:DNA helicase activity"/>
    <property type="evidence" value="ECO:0007669"/>
    <property type="project" value="InterPro"/>
</dbReference>
<dbReference type="EMBL" id="BHZD01000001">
    <property type="protein sequence ID" value="GCD41883.1"/>
    <property type="molecule type" value="Genomic_DNA"/>
</dbReference>
<keyword evidence="6" id="KW-1185">Reference proteome</keyword>